<dbReference type="AlphaFoldDB" id="A0A2K2DRE3"/>
<accession>A0A2K2DRE3</accession>
<reference evidence="2 3" key="1">
    <citation type="journal article" date="2010" name="Nature">
        <title>Genome sequencing and analysis of the model grass Brachypodium distachyon.</title>
        <authorList>
            <consortium name="International Brachypodium Initiative"/>
        </authorList>
    </citation>
    <scope>NUCLEOTIDE SEQUENCE [LARGE SCALE GENOMIC DNA]</scope>
    <source>
        <strain evidence="2 3">Bd21</strain>
    </source>
</reference>
<feature type="region of interest" description="Disordered" evidence="1">
    <location>
        <begin position="105"/>
        <end position="146"/>
    </location>
</feature>
<organism evidence="2">
    <name type="scientific">Brachypodium distachyon</name>
    <name type="common">Purple false brome</name>
    <name type="synonym">Trachynia distachya</name>
    <dbReference type="NCBI Taxonomy" id="15368"/>
    <lineage>
        <taxon>Eukaryota</taxon>
        <taxon>Viridiplantae</taxon>
        <taxon>Streptophyta</taxon>
        <taxon>Embryophyta</taxon>
        <taxon>Tracheophyta</taxon>
        <taxon>Spermatophyta</taxon>
        <taxon>Magnoliopsida</taxon>
        <taxon>Liliopsida</taxon>
        <taxon>Poales</taxon>
        <taxon>Poaceae</taxon>
        <taxon>BOP clade</taxon>
        <taxon>Pooideae</taxon>
        <taxon>Stipodae</taxon>
        <taxon>Brachypodieae</taxon>
        <taxon>Brachypodium</taxon>
    </lineage>
</organism>
<dbReference type="Gramene" id="PNT76849">
    <property type="protein sequence ID" value="PNT76849"/>
    <property type="gene ID" value="BRADI_1g54525v3"/>
</dbReference>
<gene>
    <name evidence="2" type="ORF">BRADI_1g54525v3</name>
</gene>
<keyword evidence="4" id="KW-1185">Reference proteome</keyword>
<feature type="compositionally biased region" description="Basic residues" evidence="1">
    <location>
        <begin position="112"/>
        <end position="129"/>
    </location>
</feature>
<sequence>MATSVGQNSHDWCDKKNGCTPDMTGDSNTWWKSTCRGGECNEENLLHYPSTPASLLRRLGRNPSRRRRLTLQPSSPLAVAGGPADGDGRAFPWILRRSAERAMGAAAGARRGAGRPGRRPRVAGRRLHPAARASAGGGGGGFGAAGRWWPSRRWIRRRRGAGPRIGPAAG</sequence>
<reference evidence="3" key="3">
    <citation type="submission" date="2018-08" db="UniProtKB">
        <authorList>
            <consortium name="EnsemblPlants"/>
        </authorList>
    </citation>
    <scope>IDENTIFICATION</scope>
    <source>
        <strain evidence="3">cv. Bd21</strain>
    </source>
</reference>
<dbReference type="InParanoid" id="A0A2K2DRE3"/>
<evidence type="ECO:0000313" key="4">
    <source>
        <dbReference type="Proteomes" id="UP000008810"/>
    </source>
</evidence>
<protein>
    <submittedName>
        <fullName evidence="2 3">Uncharacterized protein</fullName>
    </submittedName>
</protein>
<feature type="compositionally biased region" description="Gly residues" evidence="1">
    <location>
        <begin position="135"/>
        <end position="144"/>
    </location>
</feature>
<dbReference type="EMBL" id="CM000880">
    <property type="protein sequence ID" value="PNT76849.1"/>
    <property type="molecule type" value="Genomic_DNA"/>
</dbReference>
<evidence type="ECO:0000313" key="3">
    <source>
        <dbReference type="EnsemblPlants" id="PNT76849"/>
    </source>
</evidence>
<feature type="region of interest" description="Disordered" evidence="1">
    <location>
        <begin position="1"/>
        <end position="28"/>
    </location>
</feature>
<dbReference type="EnsemblPlants" id="PNT76849">
    <property type="protein sequence ID" value="PNT76849"/>
    <property type="gene ID" value="BRADI_1g54525v3"/>
</dbReference>
<proteinExistence type="predicted"/>
<name>A0A2K2DRE3_BRADI</name>
<feature type="compositionally biased region" description="Polar residues" evidence="1">
    <location>
        <begin position="1"/>
        <end position="10"/>
    </location>
</feature>
<evidence type="ECO:0000313" key="2">
    <source>
        <dbReference type="EMBL" id="PNT76849.1"/>
    </source>
</evidence>
<dbReference type="Proteomes" id="UP000008810">
    <property type="component" value="Chromosome 1"/>
</dbReference>
<reference evidence="2" key="2">
    <citation type="submission" date="2017-06" db="EMBL/GenBank/DDBJ databases">
        <title>WGS assembly of Brachypodium distachyon.</title>
        <authorList>
            <consortium name="The International Brachypodium Initiative"/>
            <person name="Lucas S."/>
            <person name="Harmon-Smith M."/>
            <person name="Lail K."/>
            <person name="Tice H."/>
            <person name="Grimwood J."/>
            <person name="Bruce D."/>
            <person name="Barry K."/>
            <person name="Shu S."/>
            <person name="Lindquist E."/>
            <person name="Wang M."/>
            <person name="Pitluck S."/>
            <person name="Vogel J.P."/>
            <person name="Garvin D.F."/>
            <person name="Mockler T.C."/>
            <person name="Schmutz J."/>
            <person name="Rokhsar D."/>
            <person name="Bevan M.W."/>
        </authorList>
    </citation>
    <scope>NUCLEOTIDE SEQUENCE</scope>
    <source>
        <strain evidence="2">Bd21</strain>
    </source>
</reference>
<evidence type="ECO:0000256" key="1">
    <source>
        <dbReference type="SAM" id="MobiDB-lite"/>
    </source>
</evidence>
<feature type="region of interest" description="Disordered" evidence="1">
    <location>
        <begin position="70"/>
        <end position="89"/>
    </location>
</feature>